<dbReference type="AlphaFoldDB" id="A0A4R9JWU8"/>
<dbReference type="OrthoDB" id="9810303at2"/>
<evidence type="ECO:0000313" key="2">
    <source>
        <dbReference type="EMBL" id="TGL56480.1"/>
    </source>
</evidence>
<dbReference type="EMBL" id="RQGD01000046">
    <property type="protein sequence ID" value="TGL56480.1"/>
    <property type="molecule type" value="Genomic_DNA"/>
</dbReference>
<sequence>MNLLTIVIPCYNEEKNIPLILDRFQKVLNRKDVEILLVNNGSTDQSKAVMKDLVPKYSFANILEIEKNQGYGFGILSGLRVAKSKYIGWTHADMQTDPYDIIRALEILERDGREMLYVKGKRKGRSWADQFFTMGMSIFESFYMGTFLWDINAQPNLFPKSFFDTWENPPYDFALDLYAYYQAKKQKIEVVRFPVIFPPRIHGHSSWNTGLKSKWKFIRRTFDFSFKLKKELK</sequence>
<accession>A0A4R9JWU8</accession>
<comment type="caution">
    <text evidence="2">The sequence shown here is derived from an EMBL/GenBank/DDBJ whole genome shotgun (WGS) entry which is preliminary data.</text>
</comment>
<protein>
    <submittedName>
        <fullName evidence="2">Glycosyltransferase family 2 protein</fullName>
    </submittedName>
</protein>
<organism evidence="2 3">
    <name type="scientific">Leptospira ognonensis</name>
    <dbReference type="NCBI Taxonomy" id="2484945"/>
    <lineage>
        <taxon>Bacteria</taxon>
        <taxon>Pseudomonadati</taxon>
        <taxon>Spirochaetota</taxon>
        <taxon>Spirochaetia</taxon>
        <taxon>Leptospirales</taxon>
        <taxon>Leptospiraceae</taxon>
        <taxon>Leptospira</taxon>
    </lineage>
</organism>
<keyword evidence="3" id="KW-1185">Reference proteome</keyword>
<gene>
    <name evidence="2" type="ORF">EHQ58_17840</name>
</gene>
<evidence type="ECO:0000259" key="1">
    <source>
        <dbReference type="Pfam" id="PF00535"/>
    </source>
</evidence>
<reference evidence="2" key="1">
    <citation type="journal article" date="2019" name="PLoS Negl. Trop. Dis.">
        <title>Revisiting the worldwide diversity of Leptospira species in the environment.</title>
        <authorList>
            <person name="Vincent A.T."/>
            <person name="Schiettekatte O."/>
            <person name="Bourhy P."/>
            <person name="Veyrier F.J."/>
            <person name="Picardeau M."/>
        </authorList>
    </citation>
    <scope>NUCLEOTIDE SEQUENCE [LARGE SCALE GENOMIC DNA]</scope>
    <source>
        <strain evidence="2">201702476</strain>
    </source>
</reference>
<dbReference type="SUPFAM" id="SSF53448">
    <property type="entry name" value="Nucleotide-diphospho-sugar transferases"/>
    <property type="match status" value="1"/>
</dbReference>
<evidence type="ECO:0000313" key="3">
    <source>
        <dbReference type="Proteomes" id="UP000297693"/>
    </source>
</evidence>
<dbReference type="InterPro" id="IPR029044">
    <property type="entry name" value="Nucleotide-diphossugar_trans"/>
</dbReference>
<dbReference type="CDD" id="cd04179">
    <property type="entry name" value="DPM_DPG-synthase_like"/>
    <property type="match status" value="1"/>
</dbReference>
<dbReference type="Gene3D" id="3.90.550.10">
    <property type="entry name" value="Spore Coat Polysaccharide Biosynthesis Protein SpsA, Chain A"/>
    <property type="match status" value="1"/>
</dbReference>
<dbReference type="Pfam" id="PF00535">
    <property type="entry name" value="Glycos_transf_2"/>
    <property type="match status" value="1"/>
</dbReference>
<dbReference type="InterPro" id="IPR001173">
    <property type="entry name" value="Glyco_trans_2-like"/>
</dbReference>
<dbReference type="InterPro" id="IPR050256">
    <property type="entry name" value="Glycosyltransferase_2"/>
</dbReference>
<dbReference type="Proteomes" id="UP000297693">
    <property type="component" value="Unassembled WGS sequence"/>
</dbReference>
<dbReference type="RefSeq" id="WP_135625399.1">
    <property type="nucleotide sequence ID" value="NZ_RQGD01000046.1"/>
</dbReference>
<feature type="domain" description="Glycosyltransferase 2-like" evidence="1">
    <location>
        <begin position="5"/>
        <end position="133"/>
    </location>
</feature>
<keyword evidence="2" id="KW-0808">Transferase</keyword>
<dbReference type="PANTHER" id="PTHR48090:SF7">
    <property type="entry name" value="RFBJ PROTEIN"/>
    <property type="match status" value="1"/>
</dbReference>
<dbReference type="GO" id="GO:0016740">
    <property type="term" value="F:transferase activity"/>
    <property type="evidence" value="ECO:0007669"/>
    <property type="project" value="UniProtKB-KW"/>
</dbReference>
<name>A0A4R9JWU8_9LEPT</name>
<proteinExistence type="predicted"/>
<dbReference type="PANTHER" id="PTHR48090">
    <property type="entry name" value="UNDECAPRENYL-PHOSPHATE 4-DEOXY-4-FORMAMIDO-L-ARABINOSE TRANSFERASE-RELATED"/>
    <property type="match status" value="1"/>
</dbReference>